<reference evidence="1" key="2">
    <citation type="journal article" date="2008" name="Dev. Comp. Immunol.">
        <title>Identification of the up-regulated expression genes in hemocytes of variously colored abalone (Haliotis diversicolor Reeve, 1846) challenged with bacteria.</title>
        <authorList>
            <person name="Wang K.J."/>
            <person name="Ren H.L."/>
            <person name="Xu D.D."/>
            <person name="Cai L."/>
            <person name="Yang M."/>
        </authorList>
    </citation>
    <scope>NUCLEOTIDE SEQUENCE</scope>
</reference>
<sequence length="236" mass="26128">MMKENNMTSVQKDLAHRLMDAMNHSISVKEQFQENSGQKQFDLFSVLAGLRTAGTAAKTATNVLGFGNSAFGRFINQVPFLDVPDAKNVLEHVENMMKTEEMTQVKMDRAHELMAALNDSIQMRETLNGNSGQKQSDLFGVLAGLRTAGTVAKTVTNVLGFGNSAFGRFINQVPFLDVPDAKNVLEHVENMMKTEEMTQVKMDRAHELMEALEYSIQIQEQLEGNSGTSTLLMSCT</sequence>
<feature type="non-terminal residue" evidence="1">
    <location>
        <position position="236"/>
    </location>
</feature>
<reference evidence="1" key="1">
    <citation type="submission" date="2007-10" db="EMBL/GenBank/DDBJ databases">
        <authorList>
            <person name="Ren H.-L."/>
            <person name="Wang K.-J."/>
            <person name="Xu D.-D."/>
            <person name="Cai L."/>
            <person name="Lin Z.-Y."/>
            <person name="Yang M."/>
            <person name="Qiao K."/>
            <person name="Zhang N."/>
        </authorList>
    </citation>
    <scope>NUCLEOTIDE SEQUENCE</scope>
</reference>
<organism evidence="1">
    <name type="scientific">Haliotis diversicolor</name>
    <name type="common">Abalone</name>
    <name type="synonym">Sulculus diversicolor</name>
    <dbReference type="NCBI Taxonomy" id="36095"/>
    <lineage>
        <taxon>Eukaryota</taxon>
        <taxon>Metazoa</taxon>
        <taxon>Spiralia</taxon>
        <taxon>Lophotrochozoa</taxon>
        <taxon>Mollusca</taxon>
        <taxon>Gastropoda</taxon>
        <taxon>Vetigastropoda</taxon>
        <taxon>Lepetellida</taxon>
        <taxon>Haliotoidea</taxon>
        <taxon>Haliotidae</taxon>
        <taxon>Haliotis</taxon>
    </lineage>
</organism>
<dbReference type="EMBL" id="EU244344">
    <property type="protein sequence ID" value="ABY87361.1"/>
    <property type="molecule type" value="mRNA"/>
</dbReference>
<protein>
    <submittedName>
        <fullName evidence="1">Uncharacterized protein</fullName>
    </submittedName>
</protein>
<proteinExistence type="evidence at transcript level"/>
<accession>B3TK33</accession>
<dbReference type="AlphaFoldDB" id="B3TK33"/>
<evidence type="ECO:0000313" key="1">
    <source>
        <dbReference type="EMBL" id="ABY87361.1"/>
    </source>
</evidence>
<name>B3TK33_HALDV</name>